<proteinExistence type="predicted"/>
<keyword evidence="3" id="KW-0456">Lyase</keyword>
<dbReference type="EMBL" id="VFOQ01000001">
    <property type="protein sequence ID" value="TQL61634.1"/>
    <property type="molecule type" value="Genomic_DNA"/>
</dbReference>
<dbReference type="AlphaFoldDB" id="A0A542ZMK8"/>
<dbReference type="Proteomes" id="UP000319514">
    <property type="component" value="Unassembled WGS sequence"/>
</dbReference>
<dbReference type="InterPro" id="IPR012334">
    <property type="entry name" value="Pectin_lyas_fold"/>
</dbReference>
<name>A0A542ZMK8_9MICO</name>
<dbReference type="Pfam" id="PF13229">
    <property type="entry name" value="Beta_helix"/>
    <property type="match status" value="1"/>
</dbReference>
<evidence type="ECO:0000256" key="1">
    <source>
        <dbReference type="SAM" id="SignalP"/>
    </source>
</evidence>
<dbReference type="InterPro" id="IPR039448">
    <property type="entry name" value="Beta_helix"/>
</dbReference>
<dbReference type="RefSeq" id="WP_141789387.1">
    <property type="nucleotide sequence ID" value="NZ_BAAAKX010000018.1"/>
</dbReference>
<gene>
    <name evidence="3" type="ORF">FB474_3048</name>
</gene>
<accession>A0A542ZMK8</accession>
<keyword evidence="1" id="KW-0732">Signal</keyword>
<dbReference type="OrthoDB" id="339817at2"/>
<evidence type="ECO:0000313" key="4">
    <source>
        <dbReference type="Proteomes" id="UP000319514"/>
    </source>
</evidence>
<reference evidence="3 4" key="1">
    <citation type="submission" date="2019-06" db="EMBL/GenBank/DDBJ databases">
        <title>Sequencing the genomes of 1000 actinobacteria strains.</title>
        <authorList>
            <person name="Klenk H.-P."/>
        </authorList>
    </citation>
    <scope>NUCLEOTIDE SEQUENCE [LARGE SCALE GENOMIC DNA]</scope>
    <source>
        <strain evidence="3 4">DSM 18082</strain>
    </source>
</reference>
<comment type="caution">
    <text evidence="3">The sequence shown here is derived from an EMBL/GenBank/DDBJ whole genome shotgun (WGS) entry which is preliminary data.</text>
</comment>
<keyword evidence="4" id="KW-1185">Reference proteome</keyword>
<sequence length="368" mass="38251">MRHRYRVTLVAGVTAIASALLAAPARAGGSDHHTWTVHPGTGTIAAAVAQAHDGDTLLLKAGTFHDSVTITKSLTIRGAGWDKTTVRPPSSKAGCTVMGGVHGLCLFGATDSTFNPIFSDRLKDASVSDLRLTGFSGIGVVGFNTDHLSVTHVRSDHNGQYGIARFASTHSLFAHDSASWDGEAGLYLGDSPNGDSVVRDSWSDHSNFGIFLRDSTGLTARDNHVWGNCVGVMALNTGGEAPYDIPAGDYRITGNTAWANDKACPAGEDGPALSGLGILLAGVHDSVVRDNTVNNNKPGGPTLGSGGIAIVSTKSMHGTDPTNNTVAGNDAHRNVPADILWDRTGSGNVVRGNDCAKAIPDNLGWCHQ</sequence>
<evidence type="ECO:0000259" key="2">
    <source>
        <dbReference type="Pfam" id="PF13229"/>
    </source>
</evidence>
<dbReference type="InterPro" id="IPR011050">
    <property type="entry name" value="Pectin_lyase_fold/virulence"/>
</dbReference>
<feature type="signal peptide" evidence="1">
    <location>
        <begin position="1"/>
        <end position="22"/>
    </location>
</feature>
<feature type="chain" id="PRO_5038969918" evidence="1">
    <location>
        <begin position="23"/>
        <end position="368"/>
    </location>
</feature>
<evidence type="ECO:0000313" key="3">
    <source>
        <dbReference type="EMBL" id="TQL61634.1"/>
    </source>
</evidence>
<dbReference type="Gene3D" id="2.160.20.10">
    <property type="entry name" value="Single-stranded right-handed beta-helix, Pectin lyase-like"/>
    <property type="match status" value="1"/>
</dbReference>
<dbReference type="GO" id="GO:0016829">
    <property type="term" value="F:lyase activity"/>
    <property type="evidence" value="ECO:0007669"/>
    <property type="project" value="UniProtKB-KW"/>
</dbReference>
<feature type="domain" description="Right handed beta helix" evidence="2">
    <location>
        <begin position="94"/>
        <end position="239"/>
    </location>
</feature>
<protein>
    <submittedName>
        <fullName evidence="3">Parallel beta helix pectate lyase-like protein</fullName>
    </submittedName>
</protein>
<dbReference type="SUPFAM" id="SSF51126">
    <property type="entry name" value="Pectin lyase-like"/>
    <property type="match status" value="1"/>
</dbReference>
<organism evidence="3 4">
    <name type="scientific">Oryzihumus leptocrescens</name>
    <dbReference type="NCBI Taxonomy" id="297536"/>
    <lineage>
        <taxon>Bacteria</taxon>
        <taxon>Bacillati</taxon>
        <taxon>Actinomycetota</taxon>
        <taxon>Actinomycetes</taxon>
        <taxon>Micrococcales</taxon>
        <taxon>Intrasporangiaceae</taxon>
        <taxon>Oryzihumus</taxon>
    </lineage>
</organism>